<keyword evidence="1" id="KW-0677">Repeat</keyword>
<keyword evidence="5" id="KW-1185">Reference proteome</keyword>
<name>A0ABY2VE34_9PSED</name>
<evidence type="ECO:0000256" key="2">
    <source>
        <dbReference type="ARBA" id="ARBA00023043"/>
    </source>
</evidence>
<evidence type="ECO:0000256" key="3">
    <source>
        <dbReference type="PROSITE-ProRule" id="PRU00023"/>
    </source>
</evidence>
<gene>
    <name evidence="4" type="ORF">FEF10_26210</name>
</gene>
<organism evidence="4 5">
    <name type="scientific">Pseudomonas protegens</name>
    <dbReference type="NCBI Taxonomy" id="380021"/>
    <lineage>
        <taxon>Bacteria</taxon>
        <taxon>Pseudomonadati</taxon>
        <taxon>Pseudomonadota</taxon>
        <taxon>Gammaproteobacteria</taxon>
        <taxon>Pseudomonadales</taxon>
        <taxon>Pseudomonadaceae</taxon>
        <taxon>Pseudomonas</taxon>
    </lineage>
</organism>
<feature type="repeat" description="ANK" evidence="3">
    <location>
        <begin position="512"/>
        <end position="544"/>
    </location>
</feature>
<dbReference type="PANTHER" id="PTHR24198">
    <property type="entry name" value="ANKYRIN REPEAT AND PROTEIN KINASE DOMAIN-CONTAINING PROTEIN"/>
    <property type="match status" value="1"/>
</dbReference>
<evidence type="ECO:0000313" key="5">
    <source>
        <dbReference type="Proteomes" id="UP000310095"/>
    </source>
</evidence>
<keyword evidence="2 3" id="KW-0040">ANK repeat</keyword>
<comment type="caution">
    <text evidence="4">The sequence shown here is derived from an EMBL/GenBank/DDBJ whole genome shotgun (WGS) entry which is preliminary data.</text>
</comment>
<feature type="repeat" description="ANK" evidence="3">
    <location>
        <begin position="404"/>
        <end position="436"/>
    </location>
</feature>
<protein>
    <submittedName>
        <fullName evidence="4">Ankyrin repeat domain-containing protein</fullName>
    </submittedName>
</protein>
<dbReference type="PROSITE" id="PS50088">
    <property type="entry name" value="ANK_REPEAT"/>
    <property type="match status" value="2"/>
</dbReference>
<dbReference type="SUPFAM" id="SSF48403">
    <property type="entry name" value="Ankyrin repeat"/>
    <property type="match status" value="1"/>
</dbReference>
<evidence type="ECO:0000256" key="1">
    <source>
        <dbReference type="ARBA" id="ARBA00022737"/>
    </source>
</evidence>
<dbReference type="EMBL" id="VAVY01000004">
    <property type="protein sequence ID" value="TMM61441.1"/>
    <property type="molecule type" value="Genomic_DNA"/>
</dbReference>
<dbReference type="PROSITE" id="PS50297">
    <property type="entry name" value="ANK_REP_REGION"/>
    <property type="match status" value="2"/>
</dbReference>
<dbReference type="Gene3D" id="1.25.40.20">
    <property type="entry name" value="Ankyrin repeat-containing domain"/>
    <property type="match status" value="1"/>
</dbReference>
<dbReference type="SMART" id="SM00248">
    <property type="entry name" value="ANK"/>
    <property type="match status" value="6"/>
</dbReference>
<proteinExistence type="predicted"/>
<dbReference type="Proteomes" id="UP000310095">
    <property type="component" value="Unassembled WGS sequence"/>
</dbReference>
<sequence>MNLFTDAIGIRRLCLALVLLAGVPVAQAFDLSKIKWWEMSRSFVLDEPETAILQIKPFPLPGLAQVPARIVLSQYRGLFYLNAYQDLDYQQRIYKSAPLPLLSPEDLRNCVSPDNPIQVSDNWPPSNTLDTGITLTPLGFDCSVPPQWQLSLRYLLIDQRDPQHPLLAISHRQDMTQMDFTPLQPISVETGQQWLQALQKFPPWFRAFDSGSGPITLNAYTPPATADSVWKQFRALHEQLRTAKDKGPGIRQVEDFFALHDYRSIAIDHSEYPGLLNDIAYWTSEAGQLNTARNWLLEVLRRDLGRMPTYLNLADLDWALFEQRPLDNIHQGRAIEGYRLYCGMRLQRQMSVPPRVLKRLGLESANPQACQGFWPLVAAADAGDEAEVRRLLASGVSGEVMAEDGRSALLHALDAPHLEIARLLLAHGAHTSGQYQWSTLAMLAMQRDLKDSPDLNQGGRLKFLLQAGVAIDEPNSRGQTPLMKLAEQERNLQGFTWLLQHPQNLDLRTVDDGETALYRAFWSNNYPAMKLLIEAGADLNLSYGRGTCGNEPMGQSLLMLVADKISPDQHSPIVSMQDTLDMFTLLLEKGADPNVGQRCEKKGRPLLLEIIARKKRDDMLKVLQGFAPPAPATAFRP</sequence>
<reference evidence="4 5" key="1">
    <citation type="submission" date="2019-05" db="EMBL/GenBank/DDBJ databases">
        <title>Identification and Biocontrol Activity Analysis of Biocontrol Strain PF-1 Based on Genome-wide Data.</title>
        <authorList>
            <person name="Qi J."/>
        </authorList>
    </citation>
    <scope>NUCLEOTIDE SEQUENCE [LARGE SCALE GENOMIC DNA]</scope>
    <source>
        <strain evidence="4 5">PF-1</strain>
    </source>
</reference>
<dbReference type="Pfam" id="PF12796">
    <property type="entry name" value="Ank_2"/>
    <property type="match status" value="1"/>
</dbReference>
<dbReference type="RefSeq" id="WP_011064308.1">
    <property type="nucleotide sequence ID" value="NZ_CP022097.2"/>
</dbReference>
<dbReference type="InterPro" id="IPR002110">
    <property type="entry name" value="Ankyrin_rpt"/>
</dbReference>
<dbReference type="InterPro" id="IPR036770">
    <property type="entry name" value="Ankyrin_rpt-contain_sf"/>
</dbReference>
<accession>A0ABY2VE34</accession>
<dbReference type="PANTHER" id="PTHR24198:SF165">
    <property type="entry name" value="ANKYRIN REPEAT-CONTAINING PROTEIN-RELATED"/>
    <property type="match status" value="1"/>
</dbReference>
<evidence type="ECO:0000313" key="4">
    <source>
        <dbReference type="EMBL" id="TMM61441.1"/>
    </source>
</evidence>